<reference evidence="2 3" key="1">
    <citation type="journal article" date="2013" name="Curr. Biol.">
        <title>The Genome of the Foraminiferan Reticulomyxa filosa.</title>
        <authorList>
            <person name="Glockner G."/>
            <person name="Hulsmann N."/>
            <person name="Schleicher M."/>
            <person name="Noegel A.A."/>
            <person name="Eichinger L."/>
            <person name="Gallinger C."/>
            <person name="Pawlowski J."/>
            <person name="Sierra R."/>
            <person name="Euteneuer U."/>
            <person name="Pillet L."/>
            <person name="Moustafa A."/>
            <person name="Platzer M."/>
            <person name="Groth M."/>
            <person name="Szafranski K."/>
            <person name="Schliwa M."/>
        </authorList>
    </citation>
    <scope>NUCLEOTIDE SEQUENCE [LARGE SCALE GENOMIC DNA]</scope>
</reference>
<feature type="region of interest" description="Disordered" evidence="1">
    <location>
        <begin position="167"/>
        <end position="187"/>
    </location>
</feature>
<sequence length="215" mass="24815">MDLNIRQTVTNKPSFCFVGLWVSTIITNCCHRQRLQIQYPKITNRHKNDKDKVSSLQLTELEQLQEDKNVVSDVKAEAQAIKTNEVNEEKTDAQVEALTKQEAVCAPVKWEDTFGAIDFCDGKNEETDRMNRSLKHYFVHLIFKLKFLFDIIPAVKTSIGNLQIADAKATKEHHEKGRKQDRKKKTKKYGAGINKLTKGYSQKELYKQVLLQLFD</sequence>
<dbReference type="EMBL" id="ASPP01038941">
    <property type="protein sequence ID" value="ETO01199.1"/>
    <property type="molecule type" value="Genomic_DNA"/>
</dbReference>
<accession>X6LHV2</accession>
<name>X6LHV2_RETFI</name>
<proteinExistence type="predicted"/>
<evidence type="ECO:0000313" key="3">
    <source>
        <dbReference type="Proteomes" id="UP000023152"/>
    </source>
</evidence>
<keyword evidence="3" id="KW-1185">Reference proteome</keyword>
<dbReference type="Proteomes" id="UP000023152">
    <property type="component" value="Unassembled WGS sequence"/>
</dbReference>
<evidence type="ECO:0000256" key="1">
    <source>
        <dbReference type="SAM" id="MobiDB-lite"/>
    </source>
</evidence>
<comment type="caution">
    <text evidence="2">The sequence shown here is derived from an EMBL/GenBank/DDBJ whole genome shotgun (WGS) entry which is preliminary data.</text>
</comment>
<organism evidence="2 3">
    <name type="scientific">Reticulomyxa filosa</name>
    <dbReference type="NCBI Taxonomy" id="46433"/>
    <lineage>
        <taxon>Eukaryota</taxon>
        <taxon>Sar</taxon>
        <taxon>Rhizaria</taxon>
        <taxon>Retaria</taxon>
        <taxon>Foraminifera</taxon>
        <taxon>Monothalamids</taxon>
        <taxon>Reticulomyxidae</taxon>
        <taxon>Reticulomyxa</taxon>
    </lineage>
</organism>
<evidence type="ECO:0000313" key="2">
    <source>
        <dbReference type="EMBL" id="ETO01199.1"/>
    </source>
</evidence>
<feature type="compositionally biased region" description="Basic residues" evidence="1">
    <location>
        <begin position="176"/>
        <end position="187"/>
    </location>
</feature>
<dbReference type="AlphaFoldDB" id="X6LHV2"/>
<gene>
    <name evidence="2" type="ORF">RFI_36241</name>
</gene>
<protein>
    <submittedName>
        <fullName evidence="2">Uncharacterized protein</fullName>
    </submittedName>
</protein>